<sequence length="87" mass="9431">MSIVVKMLKDEHHEIPQPTQPPFLNSSSVSAEISSRGHKISLASSSISSLSTSISLTDLSPDLAWNSNFVIQCAKSITQPEVVDQNH</sequence>
<proteinExistence type="predicted"/>
<dbReference type="EMBL" id="CM045763">
    <property type="protein sequence ID" value="KAI8024484.1"/>
    <property type="molecule type" value="Genomic_DNA"/>
</dbReference>
<accession>A0ACC0IGT9</accession>
<name>A0ACC0IGT9_9ERIC</name>
<gene>
    <name evidence="1" type="ORF">LOK49_LG03G00281</name>
</gene>
<protein>
    <submittedName>
        <fullName evidence="1">Uncharacterized protein</fullName>
    </submittedName>
</protein>
<reference evidence="1 2" key="1">
    <citation type="journal article" date="2022" name="Plant J.">
        <title>Chromosome-level genome of Camellia lanceoleosa provides a valuable resource for understanding genome evolution and self-incompatibility.</title>
        <authorList>
            <person name="Gong W."/>
            <person name="Xiao S."/>
            <person name="Wang L."/>
            <person name="Liao Z."/>
            <person name="Chang Y."/>
            <person name="Mo W."/>
            <person name="Hu G."/>
            <person name="Li W."/>
            <person name="Zhao G."/>
            <person name="Zhu H."/>
            <person name="Hu X."/>
            <person name="Ji K."/>
            <person name="Xiang X."/>
            <person name="Song Q."/>
            <person name="Yuan D."/>
            <person name="Jin S."/>
            <person name="Zhang L."/>
        </authorList>
    </citation>
    <scope>NUCLEOTIDE SEQUENCE [LARGE SCALE GENOMIC DNA]</scope>
    <source>
        <strain evidence="1">SQ_2022a</strain>
    </source>
</reference>
<keyword evidence="2" id="KW-1185">Reference proteome</keyword>
<evidence type="ECO:0000313" key="1">
    <source>
        <dbReference type="EMBL" id="KAI8024484.1"/>
    </source>
</evidence>
<comment type="caution">
    <text evidence="1">The sequence shown here is derived from an EMBL/GenBank/DDBJ whole genome shotgun (WGS) entry which is preliminary data.</text>
</comment>
<evidence type="ECO:0000313" key="2">
    <source>
        <dbReference type="Proteomes" id="UP001060215"/>
    </source>
</evidence>
<organism evidence="1 2">
    <name type="scientific">Camellia lanceoleosa</name>
    <dbReference type="NCBI Taxonomy" id="1840588"/>
    <lineage>
        <taxon>Eukaryota</taxon>
        <taxon>Viridiplantae</taxon>
        <taxon>Streptophyta</taxon>
        <taxon>Embryophyta</taxon>
        <taxon>Tracheophyta</taxon>
        <taxon>Spermatophyta</taxon>
        <taxon>Magnoliopsida</taxon>
        <taxon>eudicotyledons</taxon>
        <taxon>Gunneridae</taxon>
        <taxon>Pentapetalae</taxon>
        <taxon>asterids</taxon>
        <taxon>Ericales</taxon>
        <taxon>Theaceae</taxon>
        <taxon>Camellia</taxon>
    </lineage>
</organism>
<dbReference type="Proteomes" id="UP001060215">
    <property type="component" value="Chromosome 6"/>
</dbReference>